<keyword evidence="2" id="KW-0812">Transmembrane</keyword>
<dbReference type="InterPro" id="IPR006976">
    <property type="entry name" value="VanZ-like"/>
</dbReference>
<dbReference type="EMBL" id="BAAAMJ010000007">
    <property type="protein sequence ID" value="GAA1899377.1"/>
    <property type="molecule type" value="Genomic_DNA"/>
</dbReference>
<dbReference type="PANTHER" id="PTHR36834">
    <property type="entry name" value="MEMBRANE PROTEIN-RELATED"/>
    <property type="match status" value="1"/>
</dbReference>
<sequence length="195" mass="20893">MALALAAVFLGTLLLVSLSVRAPGTTSRVARLFLVFWIMLIGAATLTISQPLGTGGNTFWPVPFETLLTPDDLLAAGEKEMYIRQLTANALMFVPLPALVRTSFGRASVTQTLLACIGLSAFIELTQWLQSAGRVADVDDLLLNSVGATVGTVIHLAAAGTVYRWSSRRIGNRPGTTVRRETPPRRRGSASARSR</sequence>
<dbReference type="Proteomes" id="UP001501303">
    <property type="component" value="Unassembled WGS sequence"/>
</dbReference>
<dbReference type="Pfam" id="PF04892">
    <property type="entry name" value="VanZ"/>
    <property type="match status" value="1"/>
</dbReference>
<keyword evidence="2" id="KW-0472">Membrane</keyword>
<protein>
    <recommendedName>
        <fullName evidence="3">VanZ-like domain-containing protein</fullName>
    </recommendedName>
</protein>
<comment type="caution">
    <text evidence="4">The sequence shown here is derived from an EMBL/GenBank/DDBJ whole genome shotgun (WGS) entry which is preliminary data.</text>
</comment>
<feature type="transmembrane region" description="Helical" evidence="2">
    <location>
        <begin position="29"/>
        <end position="48"/>
    </location>
</feature>
<evidence type="ECO:0000259" key="3">
    <source>
        <dbReference type="Pfam" id="PF04892"/>
    </source>
</evidence>
<evidence type="ECO:0000313" key="5">
    <source>
        <dbReference type="Proteomes" id="UP001501303"/>
    </source>
</evidence>
<evidence type="ECO:0000313" key="4">
    <source>
        <dbReference type="EMBL" id="GAA1899377.1"/>
    </source>
</evidence>
<feature type="region of interest" description="Disordered" evidence="1">
    <location>
        <begin position="173"/>
        <end position="195"/>
    </location>
</feature>
<feature type="domain" description="VanZ-like" evidence="3">
    <location>
        <begin position="62"/>
        <end position="155"/>
    </location>
</feature>
<reference evidence="4 5" key="1">
    <citation type="journal article" date="2019" name="Int. J. Syst. Evol. Microbiol.">
        <title>The Global Catalogue of Microorganisms (GCM) 10K type strain sequencing project: providing services to taxonomists for standard genome sequencing and annotation.</title>
        <authorList>
            <consortium name="The Broad Institute Genomics Platform"/>
            <consortium name="The Broad Institute Genome Sequencing Center for Infectious Disease"/>
            <person name="Wu L."/>
            <person name="Ma J."/>
        </authorList>
    </citation>
    <scope>NUCLEOTIDE SEQUENCE [LARGE SCALE GENOMIC DNA]</scope>
    <source>
        <strain evidence="4 5">JCM 13581</strain>
    </source>
</reference>
<evidence type="ECO:0000256" key="1">
    <source>
        <dbReference type="SAM" id="MobiDB-lite"/>
    </source>
</evidence>
<organism evidence="4 5">
    <name type="scientific">Streptomyces sodiiphilus</name>
    <dbReference type="NCBI Taxonomy" id="226217"/>
    <lineage>
        <taxon>Bacteria</taxon>
        <taxon>Bacillati</taxon>
        <taxon>Actinomycetota</taxon>
        <taxon>Actinomycetes</taxon>
        <taxon>Kitasatosporales</taxon>
        <taxon>Streptomycetaceae</taxon>
        <taxon>Streptomyces</taxon>
    </lineage>
</organism>
<evidence type="ECO:0000256" key="2">
    <source>
        <dbReference type="SAM" id="Phobius"/>
    </source>
</evidence>
<dbReference type="PANTHER" id="PTHR36834:SF1">
    <property type="entry name" value="INTEGRAL MEMBRANE PROTEIN"/>
    <property type="match status" value="1"/>
</dbReference>
<name>A0ABN2NU19_9ACTN</name>
<accession>A0ABN2NU19</accession>
<gene>
    <name evidence="4" type="ORF">GCM10009716_06510</name>
</gene>
<dbReference type="InterPro" id="IPR053150">
    <property type="entry name" value="Teicoplanin_resist-assoc"/>
</dbReference>
<feature type="transmembrane region" description="Helical" evidence="2">
    <location>
        <begin position="141"/>
        <end position="163"/>
    </location>
</feature>
<keyword evidence="5" id="KW-1185">Reference proteome</keyword>
<proteinExistence type="predicted"/>
<feature type="transmembrane region" description="Helical" evidence="2">
    <location>
        <begin position="109"/>
        <end position="129"/>
    </location>
</feature>
<keyword evidence="2" id="KW-1133">Transmembrane helix</keyword>
<dbReference type="RefSeq" id="WP_344258674.1">
    <property type="nucleotide sequence ID" value="NZ_BAAAMJ010000007.1"/>
</dbReference>